<gene>
    <name evidence="1" type="ORF">VM1G_08734</name>
</gene>
<accession>A0A194WAH3</accession>
<keyword evidence="2" id="KW-1185">Reference proteome</keyword>
<organism evidence="1 2">
    <name type="scientific">Cytospora mali</name>
    <name type="common">Apple Valsa canker fungus</name>
    <name type="synonym">Valsa mali</name>
    <dbReference type="NCBI Taxonomy" id="578113"/>
    <lineage>
        <taxon>Eukaryota</taxon>
        <taxon>Fungi</taxon>
        <taxon>Dikarya</taxon>
        <taxon>Ascomycota</taxon>
        <taxon>Pezizomycotina</taxon>
        <taxon>Sordariomycetes</taxon>
        <taxon>Sordariomycetidae</taxon>
        <taxon>Diaporthales</taxon>
        <taxon>Cytosporaceae</taxon>
        <taxon>Cytospora</taxon>
    </lineage>
</organism>
<sequence>MASSYVAAFLTDIPCLITHPETPYVPSSILITRLPGVELAKVCKDCLENGDLEAITEELRLLLDAICGWTPPAGPSSIRSITGEPTRCTRVLDHGMGPFDDQKEFTRFVLAPASPYSYNPRRSSSTTYRSYGPEAL</sequence>
<name>A0A194WAH3_CYTMA</name>
<dbReference type="Proteomes" id="UP000078559">
    <property type="component" value="Chromosome 10"/>
</dbReference>
<evidence type="ECO:0000313" key="2">
    <source>
        <dbReference type="Proteomes" id="UP000078559"/>
    </source>
</evidence>
<protein>
    <submittedName>
        <fullName evidence="1">Uncharacterized protein</fullName>
    </submittedName>
</protein>
<evidence type="ECO:0000313" key="1">
    <source>
        <dbReference type="EMBL" id="KUI73322.1"/>
    </source>
</evidence>
<proteinExistence type="predicted"/>
<dbReference type="AlphaFoldDB" id="A0A194WAH3"/>
<reference evidence="1" key="1">
    <citation type="submission" date="2014-12" db="EMBL/GenBank/DDBJ databases">
        <title>Genome Sequence of Valsa Canker Pathogens Uncovers a Specific Adaption of Colonization on Woody Bark.</title>
        <authorList>
            <person name="Yin Z."/>
            <person name="Liu H."/>
            <person name="Gao X."/>
            <person name="Li Z."/>
            <person name="Song N."/>
            <person name="Ke X."/>
            <person name="Dai Q."/>
            <person name="Wu Y."/>
            <person name="Sun Y."/>
            <person name="Xu J.-R."/>
            <person name="Kang Z.K."/>
            <person name="Wang L."/>
            <person name="Huang L."/>
        </authorList>
    </citation>
    <scope>NUCLEOTIDE SEQUENCE [LARGE SCALE GENOMIC DNA]</scope>
    <source>
        <strain evidence="1">03-8</strain>
    </source>
</reference>
<dbReference type="OrthoDB" id="5218634at2759"/>
<dbReference type="EMBL" id="CM003107">
    <property type="protein sequence ID" value="KUI73322.1"/>
    <property type="molecule type" value="Genomic_DNA"/>
</dbReference>